<proteinExistence type="predicted"/>
<keyword evidence="2" id="KW-1185">Reference proteome</keyword>
<protein>
    <submittedName>
        <fullName evidence="1">Uncharacterized protein</fullName>
    </submittedName>
</protein>
<accession>A0A9D4JT27</accession>
<name>A0A9D4JT27_DREPO</name>
<evidence type="ECO:0000313" key="1">
    <source>
        <dbReference type="EMBL" id="KAH3821869.1"/>
    </source>
</evidence>
<dbReference type="EMBL" id="JAIWYP010000005">
    <property type="protein sequence ID" value="KAH3821869.1"/>
    <property type="molecule type" value="Genomic_DNA"/>
</dbReference>
<sequence>MIICGRSQNPFLPSCCALGQERIFRAPADDHALENVYYPYINRAVHSGRNGFFERPQMTMPSKTCIIPILMAHCTLFREHDIVPLA</sequence>
<dbReference type="AlphaFoldDB" id="A0A9D4JT27"/>
<gene>
    <name evidence="1" type="ORF">DPMN_123637</name>
</gene>
<comment type="caution">
    <text evidence="1">The sequence shown here is derived from an EMBL/GenBank/DDBJ whole genome shotgun (WGS) entry which is preliminary data.</text>
</comment>
<reference evidence="1" key="1">
    <citation type="journal article" date="2019" name="bioRxiv">
        <title>The Genome of the Zebra Mussel, Dreissena polymorpha: A Resource for Invasive Species Research.</title>
        <authorList>
            <person name="McCartney M.A."/>
            <person name="Auch B."/>
            <person name="Kono T."/>
            <person name="Mallez S."/>
            <person name="Zhang Y."/>
            <person name="Obille A."/>
            <person name="Becker A."/>
            <person name="Abrahante J.E."/>
            <person name="Garbe J."/>
            <person name="Badalamenti J.P."/>
            <person name="Herman A."/>
            <person name="Mangelson H."/>
            <person name="Liachko I."/>
            <person name="Sullivan S."/>
            <person name="Sone E.D."/>
            <person name="Koren S."/>
            <person name="Silverstein K.A.T."/>
            <person name="Beckman K.B."/>
            <person name="Gohl D.M."/>
        </authorList>
    </citation>
    <scope>NUCLEOTIDE SEQUENCE</scope>
    <source>
        <strain evidence="1">Duluth1</strain>
        <tissue evidence="1">Whole animal</tissue>
    </source>
</reference>
<organism evidence="1 2">
    <name type="scientific">Dreissena polymorpha</name>
    <name type="common">Zebra mussel</name>
    <name type="synonym">Mytilus polymorpha</name>
    <dbReference type="NCBI Taxonomy" id="45954"/>
    <lineage>
        <taxon>Eukaryota</taxon>
        <taxon>Metazoa</taxon>
        <taxon>Spiralia</taxon>
        <taxon>Lophotrochozoa</taxon>
        <taxon>Mollusca</taxon>
        <taxon>Bivalvia</taxon>
        <taxon>Autobranchia</taxon>
        <taxon>Heteroconchia</taxon>
        <taxon>Euheterodonta</taxon>
        <taxon>Imparidentia</taxon>
        <taxon>Neoheterodontei</taxon>
        <taxon>Myida</taxon>
        <taxon>Dreissenoidea</taxon>
        <taxon>Dreissenidae</taxon>
        <taxon>Dreissena</taxon>
    </lineage>
</organism>
<evidence type="ECO:0000313" key="2">
    <source>
        <dbReference type="Proteomes" id="UP000828390"/>
    </source>
</evidence>
<dbReference type="Proteomes" id="UP000828390">
    <property type="component" value="Unassembled WGS sequence"/>
</dbReference>
<reference evidence="1" key="2">
    <citation type="submission" date="2020-11" db="EMBL/GenBank/DDBJ databases">
        <authorList>
            <person name="McCartney M.A."/>
            <person name="Auch B."/>
            <person name="Kono T."/>
            <person name="Mallez S."/>
            <person name="Becker A."/>
            <person name="Gohl D.M."/>
            <person name="Silverstein K.A.T."/>
            <person name="Koren S."/>
            <person name="Bechman K.B."/>
            <person name="Herman A."/>
            <person name="Abrahante J.E."/>
            <person name="Garbe J."/>
        </authorList>
    </citation>
    <scope>NUCLEOTIDE SEQUENCE</scope>
    <source>
        <strain evidence="1">Duluth1</strain>
        <tissue evidence="1">Whole animal</tissue>
    </source>
</reference>